<protein>
    <submittedName>
        <fullName evidence="1">Uncharacterized protein</fullName>
    </submittedName>
</protein>
<dbReference type="Proteomes" id="UP000075903">
    <property type="component" value="Unassembled WGS sequence"/>
</dbReference>
<organism evidence="1 2">
    <name type="scientific">Anopheles merus</name>
    <name type="common">Mosquito</name>
    <dbReference type="NCBI Taxonomy" id="30066"/>
    <lineage>
        <taxon>Eukaryota</taxon>
        <taxon>Metazoa</taxon>
        <taxon>Ecdysozoa</taxon>
        <taxon>Arthropoda</taxon>
        <taxon>Hexapoda</taxon>
        <taxon>Insecta</taxon>
        <taxon>Pterygota</taxon>
        <taxon>Neoptera</taxon>
        <taxon>Endopterygota</taxon>
        <taxon>Diptera</taxon>
        <taxon>Nematocera</taxon>
        <taxon>Culicoidea</taxon>
        <taxon>Culicidae</taxon>
        <taxon>Anophelinae</taxon>
        <taxon>Anopheles</taxon>
    </lineage>
</organism>
<name>A0A182V2Y5_ANOME</name>
<dbReference type="AlphaFoldDB" id="A0A182V2Y5"/>
<evidence type="ECO:0000313" key="1">
    <source>
        <dbReference type="EnsemblMetazoa" id="AMEM007981-PA"/>
    </source>
</evidence>
<dbReference type="EnsemblMetazoa" id="AMEM007981-RA">
    <property type="protein sequence ID" value="AMEM007981-PA"/>
    <property type="gene ID" value="AMEM007981"/>
</dbReference>
<dbReference type="VEuPathDB" id="VectorBase:AMEM007981"/>
<sequence>MSSVTLSSLFPTALRTSHRTVVPWYLREMFAISCVKGGRKRHSELSSSPTNQRYVTSGGLASARHDSRTSVPSSMRPPFSAPPITAIFTLGAYFTSSFSRTDRYVRSAVFCAWQVNVVLWCSFFGVSFRIDLAV</sequence>
<accession>A0A182V2Y5</accession>
<proteinExistence type="predicted"/>
<evidence type="ECO:0000313" key="2">
    <source>
        <dbReference type="Proteomes" id="UP000075903"/>
    </source>
</evidence>
<keyword evidence="2" id="KW-1185">Reference proteome</keyword>
<reference evidence="1" key="1">
    <citation type="submission" date="2020-05" db="UniProtKB">
        <authorList>
            <consortium name="EnsemblMetazoa"/>
        </authorList>
    </citation>
    <scope>IDENTIFICATION</scope>
    <source>
        <strain evidence="1">MAF</strain>
    </source>
</reference>